<evidence type="ECO:0000256" key="1">
    <source>
        <dbReference type="ARBA" id="ARBA00023015"/>
    </source>
</evidence>
<dbReference type="PROSITE" id="PS00041">
    <property type="entry name" value="HTH_ARAC_FAMILY_1"/>
    <property type="match status" value="1"/>
</dbReference>
<dbReference type="SMART" id="SM00342">
    <property type="entry name" value="HTH_ARAC"/>
    <property type="match status" value="1"/>
</dbReference>
<dbReference type="InterPro" id="IPR009057">
    <property type="entry name" value="Homeodomain-like_sf"/>
</dbReference>
<sequence>MLAERHWPGIGFLVCGEDIRQPTTWSIGQPRHTLIVHLGGAMRTLDTRIDGIGATREPPSPGDIWLVPAGGRYVGQARGQIIRYAELRIETDAVAELPGERTGTLDALRPCMAHRDEFLYYTVAQMARLATAEDDLAAMMAERLQWVLRQHLFRDYRLDGHARIEPARRATLDPRTAQRIADHIDGMLDRRITLAELAAIAQFSVHQLLIAFRAHFGTTPAQYVLAQRLRRARWLLLNTGQEIGEIALATGFASHSHLSAAFKRQAGISPRQFRDGLRTLPLGRTGG</sequence>
<protein>
    <recommendedName>
        <fullName evidence="4">HTH araC/xylS-type domain-containing protein</fullName>
    </recommendedName>
</protein>
<dbReference type="SUPFAM" id="SSF46689">
    <property type="entry name" value="Homeodomain-like"/>
    <property type="match status" value="2"/>
</dbReference>
<name>A0A2W5KCM4_9GAMM</name>
<dbReference type="PANTHER" id="PTHR46796">
    <property type="entry name" value="HTH-TYPE TRANSCRIPTIONAL ACTIVATOR RHAS-RELATED"/>
    <property type="match status" value="1"/>
</dbReference>
<evidence type="ECO:0000313" key="6">
    <source>
        <dbReference type="Proteomes" id="UP000249046"/>
    </source>
</evidence>
<reference evidence="5 6" key="1">
    <citation type="submission" date="2017-08" db="EMBL/GenBank/DDBJ databases">
        <title>Infants hospitalized years apart are colonized by the same room-sourced microbial strains.</title>
        <authorList>
            <person name="Brooks B."/>
            <person name="Olm M.R."/>
            <person name="Firek B.A."/>
            <person name="Baker R."/>
            <person name="Thomas B.C."/>
            <person name="Morowitz M.J."/>
            <person name="Banfield J.F."/>
        </authorList>
    </citation>
    <scope>NUCLEOTIDE SEQUENCE [LARGE SCALE GENOMIC DNA]</scope>
    <source>
        <strain evidence="5">S2_005_003_R2_42</strain>
    </source>
</reference>
<gene>
    <name evidence="5" type="ORF">DI564_11705</name>
</gene>
<keyword evidence="3" id="KW-0804">Transcription</keyword>
<evidence type="ECO:0000259" key="4">
    <source>
        <dbReference type="PROSITE" id="PS01124"/>
    </source>
</evidence>
<dbReference type="AlphaFoldDB" id="A0A2W5KCM4"/>
<dbReference type="InterPro" id="IPR018060">
    <property type="entry name" value="HTH_AraC"/>
</dbReference>
<accession>A0A2W5KCM4</accession>
<dbReference type="Pfam" id="PF12833">
    <property type="entry name" value="HTH_18"/>
    <property type="match status" value="1"/>
</dbReference>
<evidence type="ECO:0000313" key="5">
    <source>
        <dbReference type="EMBL" id="PZQ13168.1"/>
    </source>
</evidence>
<dbReference type="GO" id="GO:0003700">
    <property type="term" value="F:DNA-binding transcription factor activity"/>
    <property type="evidence" value="ECO:0007669"/>
    <property type="project" value="InterPro"/>
</dbReference>
<organism evidence="5 6">
    <name type="scientific">Rhodanobacter denitrificans</name>
    <dbReference type="NCBI Taxonomy" id="666685"/>
    <lineage>
        <taxon>Bacteria</taxon>
        <taxon>Pseudomonadati</taxon>
        <taxon>Pseudomonadota</taxon>
        <taxon>Gammaproteobacteria</taxon>
        <taxon>Lysobacterales</taxon>
        <taxon>Rhodanobacteraceae</taxon>
        <taxon>Rhodanobacter</taxon>
    </lineage>
</organism>
<dbReference type="InterPro" id="IPR050204">
    <property type="entry name" value="AraC_XylS_family_regulators"/>
</dbReference>
<dbReference type="Proteomes" id="UP000249046">
    <property type="component" value="Unassembled WGS sequence"/>
</dbReference>
<proteinExistence type="predicted"/>
<keyword evidence="2" id="KW-0238">DNA-binding</keyword>
<keyword evidence="1" id="KW-0805">Transcription regulation</keyword>
<dbReference type="GO" id="GO:0043565">
    <property type="term" value="F:sequence-specific DNA binding"/>
    <property type="evidence" value="ECO:0007669"/>
    <property type="project" value="InterPro"/>
</dbReference>
<dbReference type="PANTHER" id="PTHR46796:SF6">
    <property type="entry name" value="ARAC SUBFAMILY"/>
    <property type="match status" value="1"/>
</dbReference>
<evidence type="ECO:0000256" key="3">
    <source>
        <dbReference type="ARBA" id="ARBA00023163"/>
    </source>
</evidence>
<comment type="caution">
    <text evidence="5">The sequence shown here is derived from an EMBL/GenBank/DDBJ whole genome shotgun (WGS) entry which is preliminary data.</text>
</comment>
<evidence type="ECO:0000256" key="2">
    <source>
        <dbReference type="ARBA" id="ARBA00023125"/>
    </source>
</evidence>
<feature type="domain" description="HTH araC/xylS-type" evidence="4">
    <location>
        <begin position="178"/>
        <end position="276"/>
    </location>
</feature>
<dbReference type="EMBL" id="QFPO01000010">
    <property type="protein sequence ID" value="PZQ13168.1"/>
    <property type="molecule type" value="Genomic_DNA"/>
</dbReference>
<dbReference type="InterPro" id="IPR018062">
    <property type="entry name" value="HTH_AraC-typ_CS"/>
</dbReference>
<dbReference type="Gene3D" id="1.10.10.60">
    <property type="entry name" value="Homeodomain-like"/>
    <property type="match status" value="1"/>
</dbReference>
<dbReference type="PROSITE" id="PS01124">
    <property type="entry name" value="HTH_ARAC_FAMILY_2"/>
    <property type="match status" value="1"/>
</dbReference>